<feature type="binding site" evidence="9">
    <location>
        <position position="509"/>
    </location>
    <ligand>
        <name>Zn(2+)</name>
        <dbReference type="ChEBI" id="CHEBI:29105"/>
        <label>2</label>
    </ligand>
</feature>
<name>A0A8H7RC37_9FUNG</name>
<dbReference type="Pfam" id="PF00245">
    <property type="entry name" value="Alk_phosphatase"/>
    <property type="match status" value="1"/>
</dbReference>
<keyword evidence="13" id="KW-0812">Transmembrane</keyword>
<evidence type="ECO:0000256" key="4">
    <source>
        <dbReference type="ARBA" id="ARBA00022723"/>
    </source>
</evidence>
<evidence type="ECO:0000256" key="1">
    <source>
        <dbReference type="ARBA" id="ARBA00005984"/>
    </source>
</evidence>
<comment type="similarity">
    <text evidence="1 10">Belongs to the alkaline phosphatase family.</text>
</comment>
<evidence type="ECO:0000313" key="15">
    <source>
        <dbReference type="Proteomes" id="UP000603453"/>
    </source>
</evidence>
<keyword evidence="15" id="KW-1185">Reference proteome</keyword>
<evidence type="ECO:0000256" key="6">
    <source>
        <dbReference type="ARBA" id="ARBA00022833"/>
    </source>
</evidence>
<dbReference type="AlphaFoldDB" id="A0A8H7RC37"/>
<keyword evidence="7 9" id="KW-0460">Magnesium</keyword>
<dbReference type="SUPFAM" id="SSF53649">
    <property type="entry name" value="Alkaline phosphatase-like"/>
    <property type="match status" value="1"/>
</dbReference>
<feature type="binding site" evidence="9">
    <location>
        <position position="358"/>
    </location>
    <ligand>
        <name>Mg(2+)</name>
        <dbReference type="ChEBI" id="CHEBI:18420"/>
    </ligand>
</feature>
<keyword evidence="13" id="KW-0472">Membrane</keyword>
<feature type="binding site" evidence="9">
    <location>
        <position position="115"/>
    </location>
    <ligand>
        <name>Zn(2+)</name>
        <dbReference type="ChEBI" id="CHEBI:29105"/>
        <label>2</label>
    </ligand>
</feature>
<feature type="binding site" evidence="9">
    <location>
        <position position="367"/>
    </location>
    <ligand>
        <name>Zn(2+)</name>
        <dbReference type="ChEBI" id="CHEBI:29105"/>
        <label>2</label>
    </ligand>
</feature>
<comment type="catalytic activity">
    <reaction evidence="11">
        <text>a phosphate monoester + H2O = an alcohol + phosphate</text>
        <dbReference type="Rhea" id="RHEA:15017"/>
        <dbReference type="ChEBI" id="CHEBI:15377"/>
        <dbReference type="ChEBI" id="CHEBI:30879"/>
        <dbReference type="ChEBI" id="CHEBI:43474"/>
        <dbReference type="ChEBI" id="CHEBI:67140"/>
        <dbReference type="EC" id="3.1.3.1"/>
    </reaction>
</comment>
<feature type="binding site" evidence="9">
    <location>
        <position position="363"/>
    </location>
    <ligand>
        <name>Zn(2+)</name>
        <dbReference type="ChEBI" id="CHEBI:29105"/>
        <label>2</label>
    </ligand>
</feature>
<dbReference type="GO" id="GO:0004035">
    <property type="term" value="F:alkaline phosphatase activity"/>
    <property type="evidence" value="ECO:0007669"/>
    <property type="project" value="UniProtKB-EC"/>
</dbReference>
<dbReference type="GO" id="GO:0046872">
    <property type="term" value="F:metal ion binding"/>
    <property type="evidence" value="ECO:0007669"/>
    <property type="project" value="UniProtKB-KW"/>
</dbReference>
<dbReference type="PROSITE" id="PS00123">
    <property type="entry name" value="ALKALINE_PHOSPHATASE"/>
    <property type="match status" value="1"/>
</dbReference>
<accession>A0A8H7RC37</accession>
<evidence type="ECO:0000256" key="10">
    <source>
        <dbReference type="RuleBase" id="RU003946"/>
    </source>
</evidence>
<dbReference type="InterPro" id="IPR017850">
    <property type="entry name" value="Alkaline_phosphatase_core_sf"/>
</dbReference>
<comment type="cofactor">
    <cofactor evidence="9">
        <name>Mg(2+)</name>
        <dbReference type="ChEBI" id="CHEBI:18420"/>
    </cofactor>
    <text evidence="9">Binds 1 Mg(2+) ion.</text>
</comment>
<dbReference type="CDD" id="cd16012">
    <property type="entry name" value="ALP"/>
    <property type="match status" value="1"/>
</dbReference>
<dbReference type="PANTHER" id="PTHR11596">
    <property type="entry name" value="ALKALINE PHOSPHATASE"/>
    <property type="match status" value="1"/>
</dbReference>
<organism evidence="14 15">
    <name type="scientific">Mucor saturninus</name>
    <dbReference type="NCBI Taxonomy" id="64648"/>
    <lineage>
        <taxon>Eukaryota</taxon>
        <taxon>Fungi</taxon>
        <taxon>Fungi incertae sedis</taxon>
        <taxon>Mucoromycota</taxon>
        <taxon>Mucoromycotina</taxon>
        <taxon>Mucoromycetes</taxon>
        <taxon>Mucorales</taxon>
        <taxon>Mucorineae</taxon>
        <taxon>Mucoraceae</taxon>
        <taxon>Mucor</taxon>
    </lineage>
</organism>
<dbReference type="EMBL" id="JAEPRD010000020">
    <property type="protein sequence ID" value="KAG2208217.1"/>
    <property type="molecule type" value="Genomic_DNA"/>
</dbReference>
<feature type="region of interest" description="Disordered" evidence="12">
    <location>
        <begin position="1"/>
        <end position="26"/>
    </location>
</feature>
<dbReference type="GO" id="GO:0000329">
    <property type="term" value="C:fungal-type vacuole membrane"/>
    <property type="evidence" value="ECO:0007669"/>
    <property type="project" value="TreeGrafter"/>
</dbReference>
<keyword evidence="13" id="KW-1133">Transmembrane helix</keyword>
<proteinExistence type="inferred from homology"/>
<evidence type="ECO:0000256" key="11">
    <source>
        <dbReference type="RuleBase" id="RU003947"/>
    </source>
</evidence>
<keyword evidence="5 11" id="KW-0378">Hydrolase</keyword>
<evidence type="ECO:0000256" key="9">
    <source>
        <dbReference type="PIRSR" id="PIRSR601952-2"/>
    </source>
</evidence>
<feature type="active site" description="Phosphoserine intermediate" evidence="8">
    <location>
        <position position="163"/>
    </location>
</feature>
<reference evidence="14" key="1">
    <citation type="submission" date="2020-12" db="EMBL/GenBank/DDBJ databases">
        <title>Metabolic potential, ecology and presence of endohyphal bacteria is reflected in genomic diversity of Mucoromycotina.</title>
        <authorList>
            <person name="Muszewska A."/>
            <person name="Okrasinska A."/>
            <person name="Steczkiewicz K."/>
            <person name="Drgas O."/>
            <person name="Orlowska M."/>
            <person name="Perlinska-Lenart U."/>
            <person name="Aleksandrzak-Piekarczyk T."/>
            <person name="Szatraj K."/>
            <person name="Zielenkiewicz U."/>
            <person name="Pilsyk S."/>
            <person name="Malc E."/>
            <person name="Mieczkowski P."/>
            <person name="Kruszewska J.S."/>
            <person name="Biernat P."/>
            <person name="Pawlowska J."/>
        </authorList>
    </citation>
    <scope>NUCLEOTIDE SEQUENCE</scope>
    <source>
        <strain evidence="14">WA0000017839</strain>
    </source>
</reference>
<dbReference type="FunFam" id="1.10.60.40:FF:000002">
    <property type="entry name" value="Alkaline phosphatase"/>
    <property type="match status" value="1"/>
</dbReference>
<protein>
    <recommendedName>
        <fullName evidence="2 11">Alkaline phosphatase</fullName>
        <ecNumber evidence="2 11">3.1.3.1</ecNumber>
    </recommendedName>
</protein>
<comment type="caution">
    <text evidence="14">The sequence shown here is derived from an EMBL/GenBank/DDBJ whole genome shotgun (WGS) entry which is preliminary data.</text>
</comment>
<keyword evidence="3" id="KW-0597">Phosphoprotein</keyword>
<feature type="binding site" evidence="9">
    <location>
        <position position="406"/>
    </location>
    <ligand>
        <name>Zn(2+)</name>
        <dbReference type="ChEBI" id="CHEBI:29105"/>
        <label>2</label>
    </ligand>
</feature>
<feature type="transmembrane region" description="Helical" evidence="13">
    <location>
        <begin position="45"/>
        <end position="66"/>
    </location>
</feature>
<dbReference type="Gene3D" id="3.40.720.10">
    <property type="entry name" value="Alkaline Phosphatase, subunit A"/>
    <property type="match status" value="1"/>
</dbReference>
<evidence type="ECO:0000256" key="3">
    <source>
        <dbReference type="ARBA" id="ARBA00022553"/>
    </source>
</evidence>
<evidence type="ECO:0000256" key="2">
    <source>
        <dbReference type="ARBA" id="ARBA00012647"/>
    </source>
</evidence>
<dbReference type="Proteomes" id="UP000603453">
    <property type="component" value="Unassembled WGS sequence"/>
</dbReference>
<dbReference type="PRINTS" id="PR00113">
    <property type="entry name" value="ALKPHPHTASE"/>
</dbReference>
<dbReference type="PANTHER" id="PTHR11596:SF5">
    <property type="entry name" value="ALKALINE PHOSPHATASE"/>
    <property type="match status" value="1"/>
</dbReference>
<dbReference type="InterPro" id="IPR001952">
    <property type="entry name" value="Alkaline_phosphatase"/>
</dbReference>
<dbReference type="InterPro" id="IPR018299">
    <property type="entry name" value="Alkaline_phosphatase_AS"/>
</dbReference>
<keyword evidence="6 9" id="KW-0862">Zinc</keyword>
<feature type="binding site" evidence="9">
    <location>
        <position position="215"/>
    </location>
    <ligand>
        <name>Mg(2+)</name>
        <dbReference type="ChEBI" id="CHEBI:18420"/>
    </ligand>
</feature>
<keyword evidence="4 9" id="KW-0479">Metal-binding</keyword>
<gene>
    <name evidence="14" type="ORF">INT47_006072</name>
</gene>
<evidence type="ECO:0000256" key="5">
    <source>
        <dbReference type="ARBA" id="ARBA00022801"/>
    </source>
</evidence>
<evidence type="ECO:0000256" key="8">
    <source>
        <dbReference type="PIRSR" id="PIRSR601952-1"/>
    </source>
</evidence>
<sequence length="594" mass="66446">MSEPLLNPSGTRNSDERDFGEDVSLDNSWVPNEKRPSFASRYRKLIIGGCALTVLSVISIAIAMSVSSPEPLQIDDQNTTESPWFFINDGKQETTRFTTNVAPPKPKNVIMMISDGLGPASVSFARTYYQYTNKKPYDFQMPLDTIHVGQSRTRSSSTLVTDSAAGATAFSCNMKTYNGAVGVSPKRNPCGTVLESAKHGQGMLTGLVATSRITHATPASFSAHVEDRNNENKIASQQVGDNPLGRSVDLMFGGGYCHFLPKSMEHSCRSDERDLFDEAQKKYNWTTLVYNNRDTFDAMPVHSTVLPVMSLFSYDHMAYEIDRDEKQEPSLSEMSKKALDILYTATEDKEKGFFLMIEGSRIDMAAHSNDAATHVQEILEYQNTIEMVKKYVDEHPDTIMISTSDHETGGLSLARQVTKAYPEYLWYPDVLTRVKSSTVNLAKMIKSQTNLTREYIVNDIIKNNLGFTDATEQEIKDLMKTTTSQKALDAYLAEMVSIRAQLGWATHGHSGVDVNLYAYGKGSEYLIGSHENTQIGEFITKALDLNLTETTKRLNLNDPSFHLTSLTEEGKLEYNLDLEHYHFLPDNVRHAEEL</sequence>
<evidence type="ECO:0000256" key="12">
    <source>
        <dbReference type="SAM" id="MobiDB-lite"/>
    </source>
</evidence>
<feature type="binding site" evidence="9">
    <location>
        <position position="405"/>
    </location>
    <ligand>
        <name>Zn(2+)</name>
        <dbReference type="ChEBI" id="CHEBI:29105"/>
        <label>2</label>
    </ligand>
</feature>
<dbReference type="SMART" id="SM00098">
    <property type="entry name" value="alkPPc"/>
    <property type="match status" value="1"/>
</dbReference>
<feature type="binding site" evidence="9">
    <location>
        <position position="217"/>
    </location>
    <ligand>
        <name>Mg(2+)</name>
        <dbReference type="ChEBI" id="CHEBI:18420"/>
    </ligand>
</feature>
<feature type="binding site" evidence="9">
    <location>
        <position position="115"/>
    </location>
    <ligand>
        <name>Mg(2+)</name>
        <dbReference type="ChEBI" id="CHEBI:18420"/>
    </ligand>
</feature>
<evidence type="ECO:0000256" key="7">
    <source>
        <dbReference type="ARBA" id="ARBA00022842"/>
    </source>
</evidence>
<evidence type="ECO:0000313" key="14">
    <source>
        <dbReference type="EMBL" id="KAG2208217.1"/>
    </source>
</evidence>
<dbReference type="OrthoDB" id="7392499at2759"/>
<dbReference type="EC" id="3.1.3.1" evidence="2 11"/>
<comment type="cofactor">
    <cofactor evidence="9">
        <name>Zn(2+)</name>
        <dbReference type="ChEBI" id="CHEBI:29105"/>
    </cofactor>
    <text evidence="9">Binds 2 Zn(2+) ions.</text>
</comment>
<evidence type="ECO:0000256" key="13">
    <source>
        <dbReference type="SAM" id="Phobius"/>
    </source>
</evidence>
<dbReference type="Gene3D" id="1.10.60.40">
    <property type="match status" value="1"/>
</dbReference>